<dbReference type="RefSeq" id="WP_106093319.1">
    <property type="nucleotide sequence ID" value="NZ_PVNL01000124.1"/>
</dbReference>
<evidence type="ECO:0000313" key="1">
    <source>
        <dbReference type="EMBL" id="PRP98537.1"/>
    </source>
</evidence>
<dbReference type="EMBL" id="PVNL01000124">
    <property type="protein sequence ID" value="PRP98537.1"/>
    <property type="molecule type" value="Genomic_DNA"/>
</dbReference>
<dbReference type="OrthoDB" id="5534977at2"/>
<evidence type="ECO:0000313" key="2">
    <source>
        <dbReference type="Proteomes" id="UP000238823"/>
    </source>
</evidence>
<sequence>MTTTNNMLRDLGYTTASSGIKAFQRDFNRVGSRPLLVTGELDATTIAAVELAHSTSEMFKAVRDQPIAPTTGKG</sequence>
<dbReference type="Proteomes" id="UP000238823">
    <property type="component" value="Unassembled WGS sequence"/>
</dbReference>
<accession>A0A2S9Y088</accession>
<organism evidence="1 2">
    <name type="scientific">Enhygromyxa salina</name>
    <dbReference type="NCBI Taxonomy" id="215803"/>
    <lineage>
        <taxon>Bacteria</taxon>
        <taxon>Pseudomonadati</taxon>
        <taxon>Myxococcota</taxon>
        <taxon>Polyangia</taxon>
        <taxon>Nannocystales</taxon>
        <taxon>Nannocystaceae</taxon>
        <taxon>Enhygromyxa</taxon>
    </lineage>
</organism>
<name>A0A2S9Y088_9BACT</name>
<gene>
    <name evidence="1" type="ORF">ENSA7_64800</name>
</gene>
<protein>
    <submittedName>
        <fullName evidence="1">Uncharacterized protein</fullName>
    </submittedName>
</protein>
<proteinExistence type="predicted"/>
<reference evidence="1 2" key="1">
    <citation type="submission" date="2018-03" db="EMBL/GenBank/DDBJ databases">
        <title>Draft Genome Sequences of the Obligatory Marine Myxobacteria Enhygromyxa salina SWB007.</title>
        <authorList>
            <person name="Poehlein A."/>
            <person name="Moghaddam J.A."/>
            <person name="Harms H."/>
            <person name="Alanjari M."/>
            <person name="Koenig G.M."/>
            <person name="Daniel R."/>
            <person name="Schaeberle T.F."/>
        </authorList>
    </citation>
    <scope>NUCLEOTIDE SEQUENCE [LARGE SCALE GENOMIC DNA]</scope>
    <source>
        <strain evidence="1 2">SWB007</strain>
    </source>
</reference>
<dbReference type="InterPro" id="IPR036365">
    <property type="entry name" value="PGBD-like_sf"/>
</dbReference>
<comment type="caution">
    <text evidence="1">The sequence shown here is derived from an EMBL/GenBank/DDBJ whole genome shotgun (WGS) entry which is preliminary data.</text>
</comment>
<dbReference type="AlphaFoldDB" id="A0A2S9Y088"/>
<dbReference type="SUPFAM" id="SSF47090">
    <property type="entry name" value="PGBD-like"/>
    <property type="match status" value="1"/>
</dbReference>